<reference evidence="1 2" key="1">
    <citation type="submission" date="2014-04" db="EMBL/GenBank/DDBJ databases">
        <title>Evolutionary Origins and Diversification of the Mycorrhizal Mutualists.</title>
        <authorList>
            <consortium name="DOE Joint Genome Institute"/>
            <consortium name="Mycorrhizal Genomics Consortium"/>
            <person name="Kohler A."/>
            <person name="Kuo A."/>
            <person name="Nagy L.G."/>
            <person name="Floudas D."/>
            <person name="Copeland A."/>
            <person name="Barry K.W."/>
            <person name="Cichocki N."/>
            <person name="Veneault-Fourrey C."/>
            <person name="LaButti K."/>
            <person name="Lindquist E.A."/>
            <person name="Lipzen A."/>
            <person name="Lundell T."/>
            <person name="Morin E."/>
            <person name="Murat C."/>
            <person name="Riley R."/>
            <person name="Ohm R."/>
            <person name="Sun H."/>
            <person name="Tunlid A."/>
            <person name="Henrissat B."/>
            <person name="Grigoriev I.V."/>
            <person name="Hibbett D.S."/>
            <person name="Martin F."/>
        </authorList>
    </citation>
    <scope>NUCLEOTIDE SEQUENCE [LARGE SCALE GENOMIC DNA]</scope>
    <source>
        <strain evidence="1 2">MD-312</strain>
    </source>
</reference>
<protein>
    <recommendedName>
        <fullName evidence="3">F-box domain-containing protein</fullName>
    </recommendedName>
</protein>
<dbReference type="EMBL" id="KN839856">
    <property type="protein sequence ID" value="KIJ62325.1"/>
    <property type="molecule type" value="Genomic_DNA"/>
</dbReference>
<dbReference type="AlphaFoldDB" id="A0A0C9VVZ0"/>
<sequence>MSKVRCEVMHRALLVPEVLYAIFVLVPGDDSSPLTAACPKVTLAALARTCKVFTEEALNILWAELSDLSPLVRCLPEDSWTCTHGDDGECYSFMKLLKEQHWATIRGYTRRVRALTCAPHTPCLDRASVVALCCPLVTLPLFPNLQRLRWHDRGKQIFPFIHHFVGPKLTHLDFDCDVPTWGVGELSVLVSLPRLCPDLKTVALPRGSWPELCSAVSDTLCGWALLKTVHCDYLNESALRHLGRVQSLEELSLMLGPQISAHSVEKLHNNFAELVSEYLVDAGGTRRELHAEVARVIEETQSVSCNPNHLHEIHVVPYDVIDFPESLGVLTLADFSPLKRFAHLTVVRIDIGYPICLSGEDFLDLTSAWPLLQCLFLNELAGWRTTPTITPMCLVKLARKCRFLHTLGVAVDTIGFDSIPSDRPSLGYTNGAPFILNVLDSPIEDSSITPPAALSSDLYPSLQSIDSWASHLEDNPGASHYTDLWLKLAKASAAEHNGHPSDVASVVSGFSIGNTPDTLQNKVIVAQIIAGAE</sequence>
<evidence type="ECO:0000313" key="1">
    <source>
        <dbReference type="EMBL" id="KIJ62325.1"/>
    </source>
</evidence>
<organism evidence="1 2">
    <name type="scientific">Hydnomerulius pinastri MD-312</name>
    <dbReference type="NCBI Taxonomy" id="994086"/>
    <lineage>
        <taxon>Eukaryota</taxon>
        <taxon>Fungi</taxon>
        <taxon>Dikarya</taxon>
        <taxon>Basidiomycota</taxon>
        <taxon>Agaricomycotina</taxon>
        <taxon>Agaricomycetes</taxon>
        <taxon>Agaricomycetidae</taxon>
        <taxon>Boletales</taxon>
        <taxon>Boletales incertae sedis</taxon>
        <taxon>Leucogyrophana</taxon>
    </lineage>
</organism>
<dbReference type="OrthoDB" id="2673757at2759"/>
<dbReference type="InterPro" id="IPR032675">
    <property type="entry name" value="LRR_dom_sf"/>
</dbReference>
<gene>
    <name evidence="1" type="ORF">HYDPIDRAFT_30580</name>
</gene>
<keyword evidence="2" id="KW-1185">Reference proteome</keyword>
<proteinExistence type="predicted"/>
<accession>A0A0C9VVZ0</accession>
<dbReference type="HOGENOM" id="CLU_021164_0_3_1"/>
<evidence type="ECO:0000313" key="2">
    <source>
        <dbReference type="Proteomes" id="UP000053820"/>
    </source>
</evidence>
<name>A0A0C9VVZ0_9AGAM</name>
<dbReference type="Gene3D" id="3.80.10.10">
    <property type="entry name" value="Ribonuclease Inhibitor"/>
    <property type="match status" value="1"/>
</dbReference>
<evidence type="ECO:0008006" key="3">
    <source>
        <dbReference type="Google" id="ProtNLM"/>
    </source>
</evidence>
<dbReference type="Proteomes" id="UP000053820">
    <property type="component" value="Unassembled WGS sequence"/>
</dbReference>